<reference evidence="1" key="1">
    <citation type="submission" date="2018-01" db="EMBL/GenBank/DDBJ databases">
        <title>Draft genome sequence of Bandra megavirus.</title>
        <authorList>
            <person name="Chatterjee A."/>
            <person name="Yadav R."/>
            <person name="Kondabagil K."/>
        </authorList>
    </citation>
    <scope>NUCLEOTIDE SEQUENCE</scope>
    <source>
        <strain evidence="1">KK-1</strain>
    </source>
</reference>
<evidence type="ECO:0000313" key="1">
    <source>
        <dbReference type="EMBL" id="AUV58725.1"/>
    </source>
</evidence>
<dbReference type="PROSITE" id="PS51257">
    <property type="entry name" value="PROKAR_LIPOPROTEIN"/>
    <property type="match status" value="1"/>
</dbReference>
<dbReference type="EMBL" id="MG779368">
    <property type="protein sequence ID" value="AUV58725.1"/>
    <property type="molecule type" value="Genomic_DNA"/>
</dbReference>
<proteinExistence type="predicted"/>
<name>A0A2K9V933_9VIRU</name>
<sequence length="100" mass="10527">MPYDRAGFFNDCGAFGSGGSSCGSNYGRVNDAKLMKKELHYVETFAKAHNEEFNNNFNNNYFNNGYGCNNGGFYGGGCGPCNDGWIGGGGCGPCAPPCPP</sequence>
<accession>A0A2K9V933</accession>
<organism evidence="1">
    <name type="scientific">Bandra megavirus</name>
    <dbReference type="NCBI Taxonomy" id="2071566"/>
    <lineage>
        <taxon>Viruses</taxon>
        <taxon>Varidnaviria</taxon>
        <taxon>Bamfordvirae</taxon>
        <taxon>Nucleocytoviricota</taxon>
        <taxon>Megaviricetes</taxon>
        <taxon>Imitervirales</taxon>
        <taxon>Mimiviridae</taxon>
        <taxon>Megamimivirinae</taxon>
        <taxon>Megavirus</taxon>
    </lineage>
</organism>
<feature type="non-terminal residue" evidence="1">
    <location>
        <position position="100"/>
    </location>
</feature>
<protein>
    <submittedName>
        <fullName evidence="1">Uncharacterized protein</fullName>
    </submittedName>
</protein>